<proteinExistence type="predicted"/>
<gene>
    <name evidence="2" type="ORF">BOTBODRAFT_28224</name>
</gene>
<evidence type="ECO:0000313" key="2">
    <source>
        <dbReference type="EMBL" id="KDQ19653.1"/>
    </source>
</evidence>
<protein>
    <submittedName>
        <fullName evidence="2">Uncharacterized protein</fullName>
    </submittedName>
</protein>
<accession>A0A067MV78</accession>
<evidence type="ECO:0000313" key="3">
    <source>
        <dbReference type="Proteomes" id="UP000027195"/>
    </source>
</evidence>
<dbReference type="EMBL" id="KL198019">
    <property type="protein sequence ID" value="KDQ19653.1"/>
    <property type="molecule type" value="Genomic_DNA"/>
</dbReference>
<dbReference type="InParanoid" id="A0A067MV78"/>
<feature type="compositionally biased region" description="Polar residues" evidence="1">
    <location>
        <begin position="1"/>
        <end position="14"/>
    </location>
</feature>
<reference evidence="3" key="1">
    <citation type="journal article" date="2014" name="Proc. Natl. Acad. Sci. U.S.A.">
        <title>Extensive sampling of basidiomycete genomes demonstrates inadequacy of the white-rot/brown-rot paradigm for wood decay fungi.</title>
        <authorList>
            <person name="Riley R."/>
            <person name="Salamov A.A."/>
            <person name="Brown D.W."/>
            <person name="Nagy L.G."/>
            <person name="Floudas D."/>
            <person name="Held B.W."/>
            <person name="Levasseur A."/>
            <person name="Lombard V."/>
            <person name="Morin E."/>
            <person name="Otillar R."/>
            <person name="Lindquist E.A."/>
            <person name="Sun H."/>
            <person name="LaButti K.M."/>
            <person name="Schmutz J."/>
            <person name="Jabbour D."/>
            <person name="Luo H."/>
            <person name="Baker S.E."/>
            <person name="Pisabarro A.G."/>
            <person name="Walton J.D."/>
            <person name="Blanchette R.A."/>
            <person name="Henrissat B."/>
            <person name="Martin F."/>
            <person name="Cullen D."/>
            <person name="Hibbett D.S."/>
            <person name="Grigoriev I.V."/>
        </authorList>
    </citation>
    <scope>NUCLEOTIDE SEQUENCE [LARGE SCALE GENOMIC DNA]</scope>
    <source>
        <strain evidence="3">FD-172 SS1</strain>
    </source>
</reference>
<evidence type="ECO:0000256" key="1">
    <source>
        <dbReference type="SAM" id="MobiDB-lite"/>
    </source>
</evidence>
<feature type="compositionally biased region" description="Basic residues" evidence="1">
    <location>
        <begin position="74"/>
        <end position="85"/>
    </location>
</feature>
<dbReference type="OrthoDB" id="3361009at2759"/>
<dbReference type="Proteomes" id="UP000027195">
    <property type="component" value="Unassembled WGS sequence"/>
</dbReference>
<feature type="compositionally biased region" description="Basic and acidic residues" evidence="1">
    <location>
        <begin position="86"/>
        <end position="115"/>
    </location>
</feature>
<organism evidence="2 3">
    <name type="scientific">Botryobasidium botryosum (strain FD-172 SS1)</name>
    <dbReference type="NCBI Taxonomy" id="930990"/>
    <lineage>
        <taxon>Eukaryota</taxon>
        <taxon>Fungi</taxon>
        <taxon>Dikarya</taxon>
        <taxon>Basidiomycota</taxon>
        <taxon>Agaricomycotina</taxon>
        <taxon>Agaricomycetes</taxon>
        <taxon>Cantharellales</taxon>
        <taxon>Botryobasidiaceae</taxon>
        <taxon>Botryobasidium</taxon>
    </lineage>
</organism>
<sequence>MSTAAPLTSEPNTNTDDHQTAAALRPNDTDAMGIKSTTGFPHSKNPELTDPQIAREVKVVRDNEIVDKTEEHERHHRHLLHLSHKQKQEQNAKRAAGHDHMDGAEGEHDGLDRDGVPFKEQVVGYAKVSRGTVLGPISAHQREQKEIGKKILANEIPATDALHTNAS</sequence>
<dbReference type="AlphaFoldDB" id="A0A067MV78"/>
<dbReference type="HOGENOM" id="CLU_1594255_0_0_1"/>
<name>A0A067MV78_BOTB1</name>
<feature type="region of interest" description="Disordered" evidence="1">
    <location>
        <begin position="1"/>
        <end position="55"/>
    </location>
</feature>
<feature type="region of interest" description="Disordered" evidence="1">
    <location>
        <begin position="68"/>
        <end position="115"/>
    </location>
</feature>
<keyword evidence="3" id="KW-1185">Reference proteome</keyword>